<reference evidence="1 2" key="1">
    <citation type="submission" date="2018-06" db="EMBL/GenBank/DDBJ databases">
        <title>Freshwater and sediment microbial communities from various areas in North America, analyzing microbe dynamics in response to fracking.</title>
        <authorList>
            <person name="Lamendella R."/>
        </authorList>
    </citation>
    <scope>NUCLEOTIDE SEQUENCE [LARGE SCALE GENOMIC DNA]</scope>
    <source>
        <strain evidence="1 2">97B</strain>
    </source>
</reference>
<accession>A0A366EZJ3</accession>
<protein>
    <submittedName>
        <fullName evidence="1">Uncharacterized protein</fullName>
    </submittedName>
</protein>
<evidence type="ECO:0000313" key="2">
    <source>
        <dbReference type="Proteomes" id="UP000252118"/>
    </source>
</evidence>
<dbReference type="Proteomes" id="UP000252118">
    <property type="component" value="Unassembled WGS sequence"/>
</dbReference>
<dbReference type="RefSeq" id="WP_113968304.1">
    <property type="nucleotide sequence ID" value="NZ_QNRJ01000002.1"/>
</dbReference>
<organism evidence="1 2">
    <name type="scientific">Rossellomorea aquimaris</name>
    <dbReference type="NCBI Taxonomy" id="189382"/>
    <lineage>
        <taxon>Bacteria</taxon>
        <taxon>Bacillati</taxon>
        <taxon>Bacillota</taxon>
        <taxon>Bacilli</taxon>
        <taxon>Bacillales</taxon>
        <taxon>Bacillaceae</taxon>
        <taxon>Rossellomorea</taxon>
    </lineage>
</organism>
<sequence>MLFYDDVKKLFPETSGIHLPGFTFLVVSNSTSMGMEKGLYVPFGDEINLFESIDLGAIASLWPKNEEVPSFVPNHFPLFMVEDVYKAYIDLLEDYTQNYNQEKWEIMTKFIFNSESEQNQVTDVSSSESGNGKGGE</sequence>
<dbReference type="EMBL" id="QNRJ01000002">
    <property type="protein sequence ID" value="RBP06909.1"/>
    <property type="molecule type" value="Genomic_DNA"/>
</dbReference>
<comment type="caution">
    <text evidence="1">The sequence shown here is derived from an EMBL/GenBank/DDBJ whole genome shotgun (WGS) entry which is preliminary data.</text>
</comment>
<name>A0A366EZJ3_9BACI</name>
<gene>
    <name evidence="1" type="ORF">DET59_102295</name>
</gene>
<evidence type="ECO:0000313" key="1">
    <source>
        <dbReference type="EMBL" id="RBP06909.1"/>
    </source>
</evidence>
<dbReference type="OrthoDB" id="2966672at2"/>
<dbReference type="AlphaFoldDB" id="A0A366EZJ3"/>
<proteinExistence type="predicted"/>